<keyword evidence="3" id="KW-0808">Transferase</keyword>
<comment type="similarity">
    <text evidence="1 2">Belongs to the outer membrane factor (OMF) (TC 1.B.17) family.</text>
</comment>
<dbReference type="GO" id="GO:0015562">
    <property type="term" value="F:efflux transmembrane transporter activity"/>
    <property type="evidence" value="ECO:0007669"/>
    <property type="project" value="InterPro"/>
</dbReference>
<dbReference type="Gene3D" id="1.20.1600.10">
    <property type="entry name" value="Outer membrane efflux proteins (OEP)"/>
    <property type="match status" value="1"/>
</dbReference>
<gene>
    <name evidence="3" type="ORF">CA260_08040</name>
</gene>
<evidence type="ECO:0000313" key="4">
    <source>
        <dbReference type="Proteomes" id="UP000248926"/>
    </source>
</evidence>
<dbReference type="EMBL" id="NFZS01000001">
    <property type="protein sequence ID" value="RAO77797.1"/>
    <property type="molecule type" value="Genomic_DNA"/>
</dbReference>
<dbReference type="Proteomes" id="UP000248926">
    <property type="component" value="Unassembled WGS sequence"/>
</dbReference>
<evidence type="ECO:0000256" key="2">
    <source>
        <dbReference type="RuleBase" id="RU362097"/>
    </source>
</evidence>
<keyword evidence="2" id="KW-1134">Transmembrane beta strand</keyword>
<protein>
    <submittedName>
        <fullName evidence="3">Histidine kinase</fullName>
    </submittedName>
</protein>
<keyword evidence="3" id="KW-0418">Kinase</keyword>
<organism evidence="3 4">
    <name type="scientific">Dyella jiangningensis</name>
    <dbReference type="NCBI Taxonomy" id="1379159"/>
    <lineage>
        <taxon>Bacteria</taxon>
        <taxon>Pseudomonadati</taxon>
        <taxon>Pseudomonadota</taxon>
        <taxon>Gammaproteobacteria</taxon>
        <taxon>Lysobacterales</taxon>
        <taxon>Rhodanobacteraceae</taxon>
        <taxon>Dyella</taxon>
    </lineage>
</organism>
<dbReference type="AlphaFoldDB" id="A0A328P6A1"/>
<dbReference type="PANTHER" id="PTHR30203">
    <property type="entry name" value="OUTER MEMBRANE CATION EFFLUX PROTEIN"/>
    <property type="match status" value="1"/>
</dbReference>
<proteinExistence type="inferred from homology"/>
<dbReference type="InterPro" id="IPR010131">
    <property type="entry name" value="MdtP/NodT-like"/>
</dbReference>
<evidence type="ECO:0000256" key="1">
    <source>
        <dbReference type="ARBA" id="ARBA00007613"/>
    </source>
</evidence>
<evidence type="ECO:0000313" key="3">
    <source>
        <dbReference type="EMBL" id="RAO77797.1"/>
    </source>
</evidence>
<keyword evidence="2" id="KW-0812">Transmembrane</keyword>
<dbReference type="PANTHER" id="PTHR30203:SF33">
    <property type="entry name" value="BLR4455 PROTEIN"/>
    <property type="match status" value="1"/>
</dbReference>
<keyword evidence="4" id="KW-1185">Reference proteome</keyword>
<reference evidence="3 4" key="1">
    <citation type="journal article" date="2018" name="Genet. Mol. Biol.">
        <title>The genome sequence of Dyella jiangningensis FCAV SCS01 from a lignocellulose-decomposing microbial consortium metagenome reveals potential for biotechnological applications.</title>
        <authorList>
            <person name="Desiderato J.G."/>
            <person name="Alvarenga D.O."/>
            <person name="Constancio M.T.L."/>
            <person name="Alves L.M.C."/>
            <person name="Varani A.M."/>
        </authorList>
    </citation>
    <scope>NUCLEOTIDE SEQUENCE [LARGE SCALE GENOMIC DNA]</scope>
    <source>
        <strain evidence="3 4">FCAV SCS01</strain>
    </source>
</reference>
<keyword evidence="2" id="KW-0472">Membrane</keyword>
<dbReference type="NCBIfam" id="TIGR01845">
    <property type="entry name" value="outer_NodT"/>
    <property type="match status" value="1"/>
</dbReference>
<keyword evidence="2" id="KW-0564">Palmitate</keyword>
<dbReference type="Pfam" id="PF02321">
    <property type="entry name" value="OEP"/>
    <property type="match status" value="2"/>
</dbReference>
<dbReference type="InterPro" id="IPR003423">
    <property type="entry name" value="OMP_efflux"/>
</dbReference>
<dbReference type="GO" id="GO:0016301">
    <property type="term" value="F:kinase activity"/>
    <property type="evidence" value="ECO:0007669"/>
    <property type="project" value="UniProtKB-KW"/>
</dbReference>
<comment type="caution">
    <text evidence="3">The sequence shown here is derived from an EMBL/GenBank/DDBJ whole genome shotgun (WGS) entry which is preliminary data.</text>
</comment>
<dbReference type="OrthoDB" id="9770517at2"/>
<sequence>MMFSTRIWRRSLLATTLAVCAGCAVGPDYRRPSTPGPAHFTREALVDIVGSPSVASQQGASSEAISETWWQVFGSEALNVKVQRALAHNPDLDAAMAALRQAQENVAAQRATFFPGVQLSYAPSRQRDAVGTLSPTLTSGSTYYTLHTSQLNISYDPDVFGLNRRTVESLQAQADNQRYQLEAARLTLAANVVNAAIQEASLRAQIDATTTVIDAQTRALAILHNQARLGYASALDVAAQESALAQARQALPGLQKQLQQNRDLLAVLCGDTPDQAGAPEFELGHLTLPVVLPRAVPSQLVTQRPDVRAAEESVHDASAQVGVALANRLPQFTLSAAYGGSATSFTRMFTDDNIFWTLAGSISQTVFDVGALKHKQRAAEAALQQSAAQYRGVVLGAFQNVADALYAIDSDARALAAADDAEKAAQRTLALTQKQQQLGYVNSLALINAQQAYEQARISRVQAQAARLSDTAALIQALGGGWQGSSGSKKSG</sequence>
<dbReference type="SUPFAM" id="SSF56954">
    <property type="entry name" value="Outer membrane efflux proteins (OEP)"/>
    <property type="match status" value="1"/>
</dbReference>
<name>A0A328P6A1_9GAMM</name>
<comment type="subcellular location">
    <subcellularLocation>
        <location evidence="2">Cell outer membrane</location>
        <topology evidence="2">Lipid-anchor</topology>
    </subcellularLocation>
</comment>
<dbReference type="Gene3D" id="2.20.200.10">
    <property type="entry name" value="Outer membrane efflux proteins (OEP)"/>
    <property type="match status" value="1"/>
</dbReference>
<dbReference type="GO" id="GO:0009279">
    <property type="term" value="C:cell outer membrane"/>
    <property type="evidence" value="ECO:0007669"/>
    <property type="project" value="UniProtKB-SubCell"/>
</dbReference>
<dbReference type="RefSeq" id="WP_111982226.1">
    <property type="nucleotide sequence ID" value="NZ_NFZS01000001.1"/>
</dbReference>
<accession>A0A328P6A1</accession>
<keyword evidence="2" id="KW-0449">Lipoprotein</keyword>